<sequence length="203" mass="23225">MEFQKLTKSRHAVKKFDGKKVPTVDVRQIIDTAALAPSGINIQSWHFVIVESDEARRKLLLEVNPSNREQVETAGAVVMLFADTNWSSRLHLIAERMGDEASDIERERLLERYPAYVSTFSKEYMLEYMAINSGLVTMNLMYAIKDIGYEGNILLGFNRSKKINEILDINPRYIPELLITLGSSDEKGQASYRLPQQDILEIR</sequence>
<dbReference type="KEGG" id="lact:D7I46_10945"/>
<name>A0A387BCK0_9LACT</name>
<dbReference type="Gene3D" id="3.40.109.10">
    <property type="entry name" value="NADH Oxidase"/>
    <property type="match status" value="1"/>
</dbReference>
<accession>A0A387BCK0</accession>
<evidence type="ECO:0000313" key="4">
    <source>
        <dbReference type="EMBL" id="AYG01533.1"/>
    </source>
</evidence>
<dbReference type="Proteomes" id="UP000269374">
    <property type="component" value="Chromosome"/>
</dbReference>
<dbReference type="InterPro" id="IPR000415">
    <property type="entry name" value="Nitroreductase-like"/>
</dbReference>
<evidence type="ECO:0000259" key="3">
    <source>
        <dbReference type="Pfam" id="PF00881"/>
    </source>
</evidence>
<dbReference type="GO" id="GO:0016491">
    <property type="term" value="F:oxidoreductase activity"/>
    <property type="evidence" value="ECO:0007669"/>
    <property type="project" value="UniProtKB-KW"/>
</dbReference>
<dbReference type="CDD" id="cd02137">
    <property type="entry name" value="MhqN-like"/>
    <property type="match status" value="1"/>
</dbReference>
<gene>
    <name evidence="4" type="ORF">D7I46_10945</name>
</gene>
<dbReference type="Pfam" id="PF00881">
    <property type="entry name" value="Nitroreductase"/>
    <property type="match status" value="1"/>
</dbReference>
<evidence type="ECO:0000256" key="1">
    <source>
        <dbReference type="ARBA" id="ARBA00007118"/>
    </source>
</evidence>
<keyword evidence="5" id="KW-1185">Reference proteome</keyword>
<proteinExistence type="inferred from homology"/>
<keyword evidence="2" id="KW-0560">Oxidoreductase</keyword>
<feature type="domain" description="Nitroreductase" evidence="3">
    <location>
        <begin position="8"/>
        <end position="182"/>
    </location>
</feature>
<dbReference type="EMBL" id="CP032627">
    <property type="protein sequence ID" value="AYG01533.1"/>
    <property type="molecule type" value="Genomic_DNA"/>
</dbReference>
<reference evidence="4 5" key="1">
    <citation type="submission" date="2018-09" db="EMBL/GenBank/DDBJ databases">
        <title>Genome sequencing of strain 1JSPR-7.</title>
        <authorList>
            <person name="Heo J."/>
            <person name="Kim S.-J."/>
            <person name="Kwon S.-W."/>
        </authorList>
    </citation>
    <scope>NUCLEOTIDE SEQUENCE [LARGE SCALE GENOMIC DNA]</scope>
    <source>
        <strain evidence="4 5">1JSPR-7</strain>
    </source>
</reference>
<dbReference type="SUPFAM" id="SSF55469">
    <property type="entry name" value="FMN-dependent nitroreductase-like"/>
    <property type="match status" value="1"/>
</dbReference>
<dbReference type="OrthoDB" id="9782629at2"/>
<dbReference type="PANTHER" id="PTHR43673:SF10">
    <property type="entry name" value="NADH DEHYDROGENASE_NAD(P)H NITROREDUCTASE XCC3605-RELATED"/>
    <property type="match status" value="1"/>
</dbReference>
<organism evidence="4 5">
    <name type="scientific">Lactococcus allomyrinae</name>
    <dbReference type="NCBI Taxonomy" id="2419773"/>
    <lineage>
        <taxon>Bacteria</taxon>
        <taxon>Bacillati</taxon>
        <taxon>Bacillota</taxon>
        <taxon>Bacilli</taxon>
        <taxon>Lactobacillales</taxon>
        <taxon>Streptococcaceae</taxon>
        <taxon>Lactococcus</taxon>
    </lineage>
</organism>
<comment type="similarity">
    <text evidence="1">Belongs to the nitroreductase family.</text>
</comment>
<evidence type="ECO:0000313" key="5">
    <source>
        <dbReference type="Proteomes" id="UP000269374"/>
    </source>
</evidence>
<dbReference type="RefSeq" id="WP_120772903.1">
    <property type="nucleotide sequence ID" value="NZ_CP032627.1"/>
</dbReference>
<dbReference type="InterPro" id="IPR029479">
    <property type="entry name" value="Nitroreductase"/>
</dbReference>
<dbReference type="PANTHER" id="PTHR43673">
    <property type="entry name" value="NAD(P)H NITROREDUCTASE YDGI-RELATED"/>
    <property type="match status" value="1"/>
</dbReference>
<protein>
    <submittedName>
        <fullName evidence="4">Nitroreductase family protein</fullName>
    </submittedName>
</protein>
<dbReference type="AlphaFoldDB" id="A0A387BCK0"/>
<evidence type="ECO:0000256" key="2">
    <source>
        <dbReference type="ARBA" id="ARBA00023002"/>
    </source>
</evidence>